<reference evidence="2" key="1">
    <citation type="submission" date="2022-12" db="EMBL/GenBank/DDBJ databases">
        <authorList>
            <person name="Alioto T."/>
            <person name="Alioto T."/>
            <person name="Gomez Garrido J."/>
        </authorList>
    </citation>
    <scope>NUCLEOTIDE SEQUENCE</scope>
</reference>
<dbReference type="AlphaFoldDB" id="A0AA35KXL8"/>
<evidence type="ECO:0000256" key="1">
    <source>
        <dbReference type="SAM" id="MobiDB-lite"/>
    </source>
</evidence>
<proteinExistence type="predicted"/>
<evidence type="ECO:0000313" key="2">
    <source>
        <dbReference type="EMBL" id="CAI5785268.1"/>
    </source>
</evidence>
<keyword evidence="3" id="KW-1185">Reference proteome</keyword>
<dbReference type="EMBL" id="OX395135">
    <property type="protein sequence ID" value="CAI5785268.1"/>
    <property type="molecule type" value="Genomic_DNA"/>
</dbReference>
<feature type="region of interest" description="Disordered" evidence="1">
    <location>
        <begin position="1"/>
        <end position="61"/>
    </location>
</feature>
<sequence length="122" mass="13651">MQPERSNEVAPLQHKEQPVASGGGSQNIKEDGHPEEGRSAHRDGGIRPSRGAIGGAQCSRRCHRLRKNRKVAPLQREKKLMPPVVLKLFETLPKPEKAMAQRHQSRIQPAPEEEDITVEDIE</sequence>
<dbReference type="Proteomes" id="UP001178461">
    <property type="component" value="Chromosome 10"/>
</dbReference>
<feature type="compositionally biased region" description="Acidic residues" evidence="1">
    <location>
        <begin position="111"/>
        <end position="122"/>
    </location>
</feature>
<feature type="region of interest" description="Disordered" evidence="1">
    <location>
        <begin position="96"/>
        <end position="122"/>
    </location>
</feature>
<protein>
    <submittedName>
        <fullName evidence="2">Uncharacterized protein</fullName>
    </submittedName>
</protein>
<accession>A0AA35KXL8</accession>
<gene>
    <name evidence="2" type="ORF">PODLI_1B017006</name>
</gene>
<organism evidence="2 3">
    <name type="scientific">Podarcis lilfordi</name>
    <name type="common">Lilford's wall lizard</name>
    <dbReference type="NCBI Taxonomy" id="74358"/>
    <lineage>
        <taxon>Eukaryota</taxon>
        <taxon>Metazoa</taxon>
        <taxon>Chordata</taxon>
        <taxon>Craniata</taxon>
        <taxon>Vertebrata</taxon>
        <taxon>Euteleostomi</taxon>
        <taxon>Lepidosauria</taxon>
        <taxon>Squamata</taxon>
        <taxon>Bifurcata</taxon>
        <taxon>Unidentata</taxon>
        <taxon>Episquamata</taxon>
        <taxon>Laterata</taxon>
        <taxon>Lacertibaenia</taxon>
        <taxon>Lacertidae</taxon>
        <taxon>Podarcis</taxon>
    </lineage>
</organism>
<evidence type="ECO:0000313" key="3">
    <source>
        <dbReference type="Proteomes" id="UP001178461"/>
    </source>
</evidence>
<name>A0AA35KXL8_9SAUR</name>
<feature type="compositionally biased region" description="Basic and acidic residues" evidence="1">
    <location>
        <begin position="28"/>
        <end position="45"/>
    </location>
</feature>